<evidence type="ECO:0000256" key="2">
    <source>
        <dbReference type="SAM" id="Phobius"/>
    </source>
</evidence>
<dbReference type="RefSeq" id="WP_377005551.1">
    <property type="nucleotide sequence ID" value="NZ_JBHSGG010000044.1"/>
</dbReference>
<protein>
    <recommendedName>
        <fullName evidence="5">Hemolysin XhlA</fullName>
    </recommendedName>
</protein>
<keyword evidence="2" id="KW-0472">Membrane</keyword>
<keyword evidence="1" id="KW-0175">Coiled coil</keyword>
<proteinExistence type="predicted"/>
<keyword evidence="2" id="KW-0812">Transmembrane</keyword>
<name>A0ABV9NME2_9GAMM</name>
<evidence type="ECO:0000256" key="1">
    <source>
        <dbReference type="SAM" id="Coils"/>
    </source>
</evidence>
<accession>A0ABV9NME2</accession>
<organism evidence="3 4">
    <name type="scientific">Coralloluteibacterium thermophilum</name>
    <dbReference type="NCBI Taxonomy" id="2707049"/>
    <lineage>
        <taxon>Bacteria</taxon>
        <taxon>Pseudomonadati</taxon>
        <taxon>Pseudomonadota</taxon>
        <taxon>Gammaproteobacteria</taxon>
        <taxon>Lysobacterales</taxon>
        <taxon>Lysobacteraceae</taxon>
        <taxon>Coralloluteibacterium</taxon>
    </lineage>
</organism>
<comment type="caution">
    <text evidence="3">The sequence shown here is derived from an EMBL/GenBank/DDBJ whole genome shotgun (WGS) entry which is preliminary data.</text>
</comment>
<feature type="coiled-coil region" evidence="1">
    <location>
        <begin position="5"/>
        <end position="32"/>
    </location>
</feature>
<evidence type="ECO:0000313" key="4">
    <source>
        <dbReference type="Proteomes" id="UP001595892"/>
    </source>
</evidence>
<keyword evidence="2" id="KW-1133">Transmembrane helix</keyword>
<dbReference type="Proteomes" id="UP001595892">
    <property type="component" value="Unassembled WGS sequence"/>
</dbReference>
<feature type="transmembrane region" description="Helical" evidence="2">
    <location>
        <begin position="55"/>
        <end position="74"/>
    </location>
</feature>
<sequence>MEARVAKLEAHVEHILEDVREIKQDVRGLRKDVAQEFSDVRGSISRMSEKADTRFVWLISAYGAGFMILLGVMAKGFGWV</sequence>
<evidence type="ECO:0000313" key="3">
    <source>
        <dbReference type="EMBL" id="MFC4729502.1"/>
    </source>
</evidence>
<dbReference type="Gene3D" id="1.20.5.190">
    <property type="match status" value="1"/>
</dbReference>
<evidence type="ECO:0008006" key="5">
    <source>
        <dbReference type="Google" id="ProtNLM"/>
    </source>
</evidence>
<reference evidence="4" key="1">
    <citation type="journal article" date="2019" name="Int. J. Syst. Evol. Microbiol.">
        <title>The Global Catalogue of Microorganisms (GCM) 10K type strain sequencing project: providing services to taxonomists for standard genome sequencing and annotation.</title>
        <authorList>
            <consortium name="The Broad Institute Genomics Platform"/>
            <consortium name="The Broad Institute Genome Sequencing Center for Infectious Disease"/>
            <person name="Wu L."/>
            <person name="Ma J."/>
        </authorList>
    </citation>
    <scope>NUCLEOTIDE SEQUENCE [LARGE SCALE GENOMIC DNA]</scope>
    <source>
        <strain evidence="4">CGMCC 1.13574</strain>
    </source>
</reference>
<gene>
    <name evidence="3" type="ORF">ACFO3Q_15135</name>
</gene>
<dbReference type="EMBL" id="JBHSGG010000044">
    <property type="protein sequence ID" value="MFC4729502.1"/>
    <property type="molecule type" value="Genomic_DNA"/>
</dbReference>
<keyword evidence="4" id="KW-1185">Reference proteome</keyword>